<dbReference type="EMBL" id="MK072490">
    <property type="protein sequence ID" value="AYV85944.1"/>
    <property type="molecule type" value="Genomic_DNA"/>
</dbReference>
<accession>A0A3G5AH77</accession>
<name>A0A3G5AH77_9VIRU</name>
<protein>
    <submittedName>
        <fullName evidence="1">Uncharacterized protein</fullName>
    </submittedName>
</protein>
<evidence type="ECO:0000313" key="1">
    <source>
        <dbReference type="EMBL" id="AYV85944.1"/>
    </source>
</evidence>
<organism evidence="1">
    <name type="scientific">Solivirus sp</name>
    <dbReference type="NCBI Taxonomy" id="2487772"/>
    <lineage>
        <taxon>Viruses</taxon>
        <taxon>Pithoviruses</taxon>
    </lineage>
</organism>
<gene>
    <name evidence="1" type="ORF">Solivirus2_15</name>
</gene>
<sequence>MTDSITEILCSHFGVDLPKEKKEEIQPDKIVRCRYVVDRKITCGEISYDDYQMCERHRRIARARGFIIPGMK</sequence>
<reference evidence="1" key="1">
    <citation type="submission" date="2018-10" db="EMBL/GenBank/DDBJ databases">
        <title>Hidden diversity of soil giant viruses.</title>
        <authorList>
            <person name="Schulz F."/>
            <person name="Alteio L."/>
            <person name="Goudeau D."/>
            <person name="Ryan E.M."/>
            <person name="Malmstrom R.R."/>
            <person name="Blanchard J."/>
            <person name="Woyke T."/>
        </authorList>
    </citation>
    <scope>NUCLEOTIDE SEQUENCE</scope>
    <source>
        <strain evidence="1">SOV1</strain>
    </source>
</reference>
<proteinExistence type="predicted"/>